<evidence type="ECO:0000313" key="4">
    <source>
        <dbReference type="Proteomes" id="UP001138997"/>
    </source>
</evidence>
<accession>A0A9X1NBW8</accession>
<dbReference type="Proteomes" id="UP001138997">
    <property type="component" value="Unassembled WGS sequence"/>
</dbReference>
<reference evidence="3" key="1">
    <citation type="submission" date="2021-11" db="EMBL/GenBank/DDBJ databases">
        <title>Streptomyces corallinus and Kineosporia corallina sp. nov., two new coral-derived marine actinobacteria.</title>
        <authorList>
            <person name="Buangrab K."/>
            <person name="Sutthacheep M."/>
            <person name="Yeemin T."/>
            <person name="Harunari E."/>
            <person name="Igarashi Y."/>
            <person name="Sripreechasak P."/>
            <person name="Kanchanasin P."/>
            <person name="Tanasupawat S."/>
            <person name="Phongsopitanun W."/>
        </authorList>
    </citation>
    <scope>NUCLEOTIDE SEQUENCE</scope>
    <source>
        <strain evidence="3">JCM 31032</strain>
    </source>
</reference>
<evidence type="ECO:0000259" key="2">
    <source>
        <dbReference type="PROSITE" id="PS51674"/>
    </source>
</evidence>
<evidence type="ECO:0000313" key="3">
    <source>
        <dbReference type="EMBL" id="MCD5310936.1"/>
    </source>
</evidence>
<dbReference type="InterPro" id="IPR034768">
    <property type="entry name" value="4FE4S_WBL"/>
</dbReference>
<gene>
    <name evidence="3" type="ORF">LR394_08515</name>
</gene>
<dbReference type="AlphaFoldDB" id="A0A9X1NBW8"/>
<feature type="region of interest" description="Disordered" evidence="1">
    <location>
        <begin position="33"/>
        <end position="68"/>
    </location>
</feature>
<evidence type="ECO:0000256" key="1">
    <source>
        <dbReference type="SAM" id="MobiDB-lite"/>
    </source>
</evidence>
<organism evidence="3 4">
    <name type="scientific">Kineosporia babensis</name>
    <dbReference type="NCBI Taxonomy" id="499548"/>
    <lineage>
        <taxon>Bacteria</taxon>
        <taxon>Bacillati</taxon>
        <taxon>Actinomycetota</taxon>
        <taxon>Actinomycetes</taxon>
        <taxon>Kineosporiales</taxon>
        <taxon>Kineosporiaceae</taxon>
        <taxon>Kineosporia</taxon>
    </lineage>
</organism>
<sequence>MASDLPDDIAVAKGFCAVCPVLAECREWNDSMEKRDPKCNSGTFAGEDAEERAVRRRRVERQRREARL</sequence>
<feature type="domain" description="4Fe-4S Wbl-type" evidence="2">
    <location>
        <begin position="1"/>
        <end position="54"/>
    </location>
</feature>
<dbReference type="EMBL" id="JAJOMB010000003">
    <property type="protein sequence ID" value="MCD5310936.1"/>
    <property type="molecule type" value="Genomic_DNA"/>
</dbReference>
<proteinExistence type="predicted"/>
<comment type="caution">
    <text evidence="3">The sequence shown here is derived from an EMBL/GenBank/DDBJ whole genome shotgun (WGS) entry which is preliminary data.</text>
</comment>
<name>A0A9X1NBW8_9ACTN</name>
<dbReference type="PROSITE" id="PS51674">
    <property type="entry name" value="4FE4S_WBL"/>
    <property type="match status" value="1"/>
</dbReference>
<protein>
    <submittedName>
        <fullName evidence="3">WhiB family transcriptional regulator</fullName>
    </submittedName>
</protein>
<dbReference type="Pfam" id="PF02467">
    <property type="entry name" value="Whib"/>
    <property type="match status" value="1"/>
</dbReference>
<keyword evidence="4" id="KW-1185">Reference proteome</keyword>